<proteinExistence type="predicted"/>
<sequence length="48" mass="5902">MSDFKGNKQDLPSRACAHCQRPMTWRKKWAKCWDEVKYCSERCRRSHR</sequence>
<evidence type="ECO:0000313" key="1">
    <source>
        <dbReference type="EMBL" id="MBA8078764.1"/>
    </source>
</evidence>
<dbReference type="EMBL" id="JABXRP010000001">
    <property type="protein sequence ID" value="MBA8078764.1"/>
    <property type="molecule type" value="Genomic_DNA"/>
</dbReference>
<protein>
    <submittedName>
        <fullName evidence="1">DUF2256 domain-containing protein</fullName>
    </submittedName>
</protein>
<reference evidence="2" key="2">
    <citation type="submission" date="2021-07" db="EMBL/GenBank/DDBJ databases">
        <title>Characterization of Emerging Pathogens Carrying KPC-2 Gene in IncP-6 Plasmids Isolated from Urban Sewage in Argentina.</title>
        <authorList>
            <person name="Ghiglione B."/>
            <person name="Haim M.S."/>
            <person name="Dropa M."/>
        </authorList>
    </citation>
    <scope>NUCLEOTIDE SEQUENCE</scope>
    <source>
        <strain evidence="2">WW-19C</strain>
    </source>
</reference>
<dbReference type="GeneID" id="75134427"/>
<evidence type="ECO:0000313" key="3">
    <source>
        <dbReference type="Proteomes" id="UP000533461"/>
    </source>
</evidence>
<dbReference type="AlphaFoldDB" id="A0A263VZ29"/>
<evidence type="ECO:0000313" key="2">
    <source>
        <dbReference type="EMBL" id="QYD25333.1"/>
    </source>
</evidence>
<dbReference type="PANTHER" id="PTHR37463">
    <property type="entry name" value="GSL3115 PROTEIN"/>
    <property type="match status" value="1"/>
</dbReference>
<accession>A0A263VZ29</accession>
<gene>
    <name evidence="1" type="ORF">HV056_19800</name>
    <name evidence="2" type="ORF">KZX48_14915</name>
</gene>
<dbReference type="Pfam" id="PF10013">
    <property type="entry name" value="DUF2256"/>
    <property type="match status" value="1"/>
</dbReference>
<dbReference type="Proteomes" id="UP000826990">
    <property type="component" value="Chromosome"/>
</dbReference>
<dbReference type="RefSeq" id="WP_071891562.1">
    <property type="nucleotide sequence ID" value="NZ_AP019630.1"/>
</dbReference>
<name>A0A263VZ29_ENTAS</name>
<reference evidence="1 3" key="1">
    <citation type="submission" date="2020-06" db="EMBL/GenBank/DDBJ databases">
        <title>REHAB project genomes.</title>
        <authorList>
            <person name="Shaw L.P."/>
        </authorList>
    </citation>
    <scope>NUCLEOTIDE SEQUENCE [LARGE SCALE GENOMIC DNA]</scope>
    <source>
        <strain evidence="1 3">RHBSTW-00074</strain>
    </source>
</reference>
<dbReference type="PANTHER" id="PTHR37463:SF1">
    <property type="entry name" value="DUF2256 DOMAIN-CONTAINING PROTEIN"/>
    <property type="match status" value="1"/>
</dbReference>
<dbReference type="Proteomes" id="UP000533461">
    <property type="component" value="Unassembled WGS sequence"/>
</dbReference>
<organism evidence="1 3">
    <name type="scientific">Enterobacter asburiae</name>
    <dbReference type="NCBI Taxonomy" id="61645"/>
    <lineage>
        <taxon>Bacteria</taxon>
        <taxon>Pseudomonadati</taxon>
        <taxon>Pseudomonadota</taxon>
        <taxon>Gammaproteobacteria</taxon>
        <taxon>Enterobacterales</taxon>
        <taxon>Enterobacteriaceae</taxon>
        <taxon>Enterobacter</taxon>
        <taxon>Enterobacter cloacae complex</taxon>
    </lineage>
</organism>
<dbReference type="EMBL" id="CP080107">
    <property type="protein sequence ID" value="QYD25333.1"/>
    <property type="molecule type" value="Genomic_DNA"/>
</dbReference>
<dbReference type="PIRSF" id="PIRSF037205">
    <property type="entry name" value="UCP037205"/>
    <property type="match status" value="1"/>
</dbReference>
<dbReference type="InterPro" id="IPR017136">
    <property type="entry name" value="UCP037205"/>
</dbReference>